<evidence type="ECO:0000313" key="3">
    <source>
        <dbReference type="Proteomes" id="UP000257014"/>
    </source>
</evidence>
<dbReference type="Proteomes" id="UP000257014">
    <property type="component" value="Unassembled WGS sequence"/>
</dbReference>
<organism evidence="2 3">
    <name type="scientific">Caldibacillus debilis</name>
    <dbReference type="NCBI Taxonomy" id="301148"/>
    <lineage>
        <taxon>Bacteria</taxon>
        <taxon>Bacillati</taxon>
        <taxon>Bacillota</taxon>
        <taxon>Bacilli</taxon>
        <taxon>Bacillales</taxon>
        <taxon>Bacillaceae</taxon>
        <taxon>Caldibacillus</taxon>
    </lineage>
</organism>
<reference evidence="2 3" key="1">
    <citation type="submission" date="2018-03" db="EMBL/GenBank/DDBJ databases">
        <authorList>
            <person name="Keele B.F."/>
        </authorList>
    </citation>
    <scope>NUCLEOTIDE SEQUENCE [LARGE SCALE GENOMIC DNA]</scope>
    <source>
        <strain evidence="2">ZCTH4_d</strain>
    </source>
</reference>
<protein>
    <submittedName>
        <fullName evidence="2">Uncharacterized protein</fullName>
    </submittedName>
</protein>
<dbReference type="EMBL" id="QEWE01000009">
    <property type="protein sequence ID" value="REJ30642.1"/>
    <property type="molecule type" value="Genomic_DNA"/>
</dbReference>
<accession>A0A3E0K7D2</accession>
<name>A0A3E0K7D2_9BACI</name>
<feature type="region of interest" description="Disordered" evidence="1">
    <location>
        <begin position="1"/>
        <end position="27"/>
    </location>
</feature>
<proteinExistence type="predicted"/>
<comment type="caution">
    <text evidence="2">The sequence shown here is derived from an EMBL/GenBank/DDBJ whole genome shotgun (WGS) entry which is preliminary data.</text>
</comment>
<evidence type="ECO:0000313" key="2">
    <source>
        <dbReference type="EMBL" id="REJ30642.1"/>
    </source>
</evidence>
<evidence type="ECO:0000256" key="1">
    <source>
        <dbReference type="SAM" id="MobiDB-lite"/>
    </source>
</evidence>
<dbReference type="AlphaFoldDB" id="A0A3E0K7D2"/>
<sequence length="71" mass="7977">MSDEEKLISGGLTGSPLFKKASKTGIATETSRKKWLYFSKKCGHAFRFGEERLFDNSRNLPNHPQKQCTAA</sequence>
<gene>
    <name evidence="2" type="ORF">C6P37_02745</name>
</gene>